<dbReference type="InterPro" id="IPR021456">
    <property type="entry name" value="DUF3107"/>
</dbReference>
<dbReference type="STRING" id="38302.SAMN04488535_2098"/>
<dbReference type="AlphaFoldDB" id="A0A1G9QUD9"/>
<evidence type="ECO:0000256" key="1">
    <source>
        <dbReference type="SAM" id="MobiDB-lite"/>
    </source>
</evidence>
<sequence length="74" mass="8037">MDIKIGLSDTPRELTVSSNESQDDVLAQVDRAIAQGEPTVTLADDKGRKFLVRTDRIAYVEVGSATARSVGFVR</sequence>
<dbReference type="Pfam" id="PF11305">
    <property type="entry name" value="DUF3107"/>
    <property type="match status" value="1"/>
</dbReference>
<dbReference type="EMBL" id="LT629700">
    <property type="protein sequence ID" value="SDM14626.1"/>
    <property type="molecule type" value="Genomic_DNA"/>
</dbReference>
<organism evidence="2 3">
    <name type="scientific">Corynebacterium mycetoides</name>
    <dbReference type="NCBI Taxonomy" id="38302"/>
    <lineage>
        <taxon>Bacteria</taxon>
        <taxon>Bacillati</taxon>
        <taxon>Actinomycetota</taxon>
        <taxon>Actinomycetes</taxon>
        <taxon>Mycobacteriales</taxon>
        <taxon>Corynebacteriaceae</taxon>
        <taxon>Corynebacterium</taxon>
    </lineage>
</organism>
<keyword evidence="3" id="KW-1185">Reference proteome</keyword>
<evidence type="ECO:0000313" key="3">
    <source>
        <dbReference type="Proteomes" id="UP000199350"/>
    </source>
</evidence>
<proteinExistence type="predicted"/>
<accession>A0A1G9QUD9</accession>
<dbReference type="RefSeq" id="WP_092151869.1">
    <property type="nucleotide sequence ID" value="NZ_LT629700.1"/>
</dbReference>
<dbReference type="OrthoDB" id="3268468at2"/>
<gene>
    <name evidence="2" type="ORF">SAMN04488535_2098</name>
</gene>
<evidence type="ECO:0008006" key="4">
    <source>
        <dbReference type="Google" id="ProtNLM"/>
    </source>
</evidence>
<evidence type="ECO:0000313" key="2">
    <source>
        <dbReference type="EMBL" id="SDM14626.1"/>
    </source>
</evidence>
<dbReference type="Proteomes" id="UP000199350">
    <property type="component" value="Chromosome I"/>
</dbReference>
<protein>
    <recommendedName>
        <fullName evidence="4">ATP-binding protein</fullName>
    </recommendedName>
</protein>
<feature type="region of interest" description="Disordered" evidence="1">
    <location>
        <begin position="1"/>
        <end position="21"/>
    </location>
</feature>
<name>A0A1G9QUD9_9CORY</name>
<reference evidence="3" key="1">
    <citation type="submission" date="2016-10" db="EMBL/GenBank/DDBJ databases">
        <authorList>
            <person name="Varghese N."/>
            <person name="Submissions S."/>
        </authorList>
    </citation>
    <scope>NUCLEOTIDE SEQUENCE [LARGE SCALE GENOMIC DNA]</scope>
    <source>
        <strain evidence="3">DSM 20632</strain>
    </source>
</reference>